<dbReference type="SUPFAM" id="SSF52540">
    <property type="entry name" value="P-loop containing nucleoside triphosphate hydrolases"/>
    <property type="match status" value="1"/>
</dbReference>
<dbReference type="RefSeq" id="WP_124803820.1">
    <property type="nucleotide sequence ID" value="NZ_CP034160.1"/>
</dbReference>
<dbReference type="PROSITE" id="PS00300">
    <property type="entry name" value="SRP54"/>
    <property type="match status" value="1"/>
</dbReference>
<evidence type="ECO:0000259" key="10">
    <source>
        <dbReference type="PROSITE" id="PS00300"/>
    </source>
</evidence>
<dbReference type="SMART" id="SM00962">
    <property type="entry name" value="SRP54"/>
    <property type="match status" value="1"/>
</dbReference>
<comment type="catalytic activity">
    <reaction evidence="8 9">
        <text>GTP + H2O = GDP + phosphate + H(+)</text>
        <dbReference type="Rhea" id="RHEA:19669"/>
        <dbReference type="ChEBI" id="CHEBI:15377"/>
        <dbReference type="ChEBI" id="CHEBI:15378"/>
        <dbReference type="ChEBI" id="CHEBI:37565"/>
        <dbReference type="ChEBI" id="CHEBI:43474"/>
        <dbReference type="ChEBI" id="CHEBI:58189"/>
        <dbReference type="EC" id="3.6.5.4"/>
    </reaction>
</comment>
<feature type="domain" description="SRP54-type proteins GTP-binding" evidence="10">
    <location>
        <begin position="288"/>
        <end position="301"/>
    </location>
</feature>
<reference evidence="11" key="2">
    <citation type="submission" date="2018-11" db="EMBL/GenBank/DDBJ databases">
        <title>Proposal to divide the Flavobacteriaceae and reorganize its genera based on Amino Acid Identity values calculated from whole genome sequences.</title>
        <authorList>
            <person name="Nicholson A.C."/>
            <person name="Gulvik C.A."/>
            <person name="Whitney A.M."/>
            <person name="Humrighouse B.W."/>
            <person name="Bell M."/>
            <person name="Holmes B."/>
            <person name="Steigerwalt A."/>
            <person name="Villarma A."/>
            <person name="Sheth M."/>
            <person name="Batra D."/>
            <person name="Pryor J."/>
            <person name="Bernardet J.-F."/>
            <person name="Hugo C."/>
            <person name="Kampfer P."/>
            <person name="Newman J."/>
            <person name="Mcquiston J.R."/>
        </authorList>
    </citation>
    <scope>NUCLEOTIDE SEQUENCE [LARGE SCALE GENOMIC DNA]</scope>
    <source>
        <strain evidence="11">F5649</strain>
        <strain evidence="12">H6466</strain>
    </source>
</reference>
<accession>A0A3G8ZIQ5</accession>
<dbReference type="HAMAP" id="MF_00920">
    <property type="entry name" value="FtsY"/>
    <property type="match status" value="1"/>
</dbReference>
<dbReference type="PANTHER" id="PTHR43134:SF1">
    <property type="entry name" value="SIGNAL RECOGNITION PARTICLE RECEPTOR SUBUNIT ALPHA"/>
    <property type="match status" value="1"/>
</dbReference>
<evidence type="ECO:0000256" key="3">
    <source>
        <dbReference type="ARBA" id="ARBA00022741"/>
    </source>
</evidence>
<dbReference type="AlphaFoldDB" id="A0A3G8Y7Y6"/>
<keyword evidence="1 9" id="KW-1003">Cell membrane</keyword>
<keyword evidence="14" id="KW-1185">Reference proteome</keyword>
<evidence type="ECO:0000256" key="8">
    <source>
        <dbReference type="ARBA" id="ARBA00048027"/>
    </source>
</evidence>
<dbReference type="EMBL" id="CP034160">
    <property type="protein sequence ID" value="AZI54384.1"/>
    <property type="molecule type" value="Genomic_DNA"/>
</dbReference>
<dbReference type="EC" id="3.6.5.4" evidence="9"/>
<dbReference type="InterPro" id="IPR013822">
    <property type="entry name" value="Signal_recog_particl_SRP54_hlx"/>
</dbReference>
<dbReference type="NCBIfam" id="TIGR00064">
    <property type="entry name" value="ftsY"/>
    <property type="match status" value="1"/>
</dbReference>
<dbReference type="FunFam" id="3.40.50.300:FF:000053">
    <property type="entry name" value="Signal recognition particle receptor FtsY"/>
    <property type="match status" value="1"/>
</dbReference>
<dbReference type="Proteomes" id="UP000272316">
    <property type="component" value="Chromosome"/>
</dbReference>
<dbReference type="Gene3D" id="1.20.120.140">
    <property type="entry name" value="Signal recognition particle SRP54, nucleotide-binding domain"/>
    <property type="match status" value="1"/>
</dbReference>
<evidence type="ECO:0000256" key="6">
    <source>
        <dbReference type="ARBA" id="ARBA00023136"/>
    </source>
</evidence>
<dbReference type="PANTHER" id="PTHR43134">
    <property type="entry name" value="SIGNAL RECOGNITION PARTICLE RECEPTOR SUBUNIT ALPHA"/>
    <property type="match status" value="1"/>
</dbReference>
<dbReference type="InterPro" id="IPR003593">
    <property type="entry name" value="AAA+_ATPase"/>
</dbReference>
<evidence type="ECO:0000313" key="11">
    <source>
        <dbReference type="EMBL" id="AZI41033.1"/>
    </source>
</evidence>
<organism evidence="11 14">
    <name type="scientific">Epilithonimonas vandammei</name>
    <dbReference type="NCBI Taxonomy" id="2487072"/>
    <lineage>
        <taxon>Bacteria</taxon>
        <taxon>Pseudomonadati</taxon>
        <taxon>Bacteroidota</taxon>
        <taxon>Flavobacteriia</taxon>
        <taxon>Flavobacteriales</taxon>
        <taxon>Weeksellaceae</taxon>
        <taxon>Chryseobacterium group</taxon>
        <taxon>Epilithonimonas</taxon>
    </lineage>
</organism>
<evidence type="ECO:0000256" key="7">
    <source>
        <dbReference type="ARBA" id="ARBA00023170"/>
    </source>
</evidence>
<dbReference type="GO" id="GO:0003924">
    <property type="term" value="F:GTPase activity"/>
    <property type="evidence" value="ECO:0007669"/>
    <property type="project" value="UniProtKB-UniRule"/>
</dbReference>
<reference evidence="14" key="1">
    <citation type="submission" date="2018-11" db="EMBL/GenBank/DDBJ databases">
        <title>Proposal to divide the Flavobacteriaceae and reorganize its genera based on Amino Acid Identity values calculated from whole genome sequences.</title>
        <authorList>
            <person name="Nicholson A.C."/>
            <person name="Gulvik C.A."/>
            <person name="Whitney A.M."/>
            <person name="Humrighouse B.W."/>
            <person name="Bell M."/>
            <person name="Holmes B."/>
            <person name="Steigerwalt A.B."/>
            <person name="Villarma A."/>
            <person name="Sheth M."/>
            <person name="Batra D."/>
            <person name="Pryor J."/>
            <person name="Bernardet J.-F."/>
            <person name="Hugo C."/>
            <person name="Kampfer P."/>
            <person name="Newman J.D."/>
            <person name="McQuiston J.R."/>
        </authorList>
    </citation>
    <scope>NUCLEOTIDE SEQUENCE [LARGE SCALE GENOMIC DNA]</scope>
    <source>
        <strain evidence="14">F5649</strain>
    </source>
</reference>
<reference evidence="13" key="3">
    <citation type="submission" date="2018-11" db="EMBL/GenBank/DDBJ databases">
        <title>Proposal to divide the Flavobacteriaceae and reorganize its genera based on Amino Acid Identity values calculated from whole genome sequences.</title>
        <authorList>
            <person name="Nicholson A.C."/>
            <person name="Gulvik C.A."/>
            <person name="Whitney A.M."/>
            <person name="Sheth M."/>
            <person name="Batra D."/>
            <person name="Pryor J."/>
            <person name="Bernardet J.-F."/>
            <person name="Hugo C."/>
            <person name="Kampfer P."/>
            <person name="Newman J.D."/>
            <person name="McQuiston J.R."/>
        </authorList>
    </citation>
    <scope>NUCLEOTIDE SEQUENCE [LARGE SCALE GENOMIC DNA]</scope>
    <source>
        <strain evidence="13">H6466</strain>
    </source>
</reference>
<dbReference type="GO" id="GO:0005047">
    <property type="term" value="F:signal recognition particle binding"/>
    <property type="evidence" value="ECO:0007669"/>
    <property type="project" value="TreeGrafter"/>
</dbReference>
<evidence type="ECO:0000313" key="12">
    <source>
        <dbReference type="EMBL" id="AZI54384.1"/>
    </source>
</evidence>
<dbReference type="EMBL" id="CP034161">
    <property type="protein sequence ID" value="AZI41033.1"/>
    <property type="molecule type" value="Genomic_DNA"/>
</dbReference>
<dbReference type="GO" id="GO:0005737">
    <property type="term" value="C:cytoplasm"/>
    <property type="evidence" value="ECO:0007669"/>
    <property type="project" value="UniProtKB-SubCell"/>
</dbReference>
<keyword evidence="7 9" id="KW-0675">Receptor</keyword>
<evidence type="ECO:0000256" key="5">
    <source>
        <dbReference type="ARBA" id="ARBA00023134"/>
    </source>
</evidence>
<dbReference type="InterPro" id="IPR000897">
    <property type="entry name" value="SRP54_GTPase_dom"/>
</dbReference>
<comment type="subunit">
    <text evidence="9">Part of the signal recognition particle protein translocation system, which is composed of SRP and FtsY.</text>
</comment>
<dbReference type="Pfam" id="PF00448">
    <property type="entry name" value="SRP54"/>
    <property type="match status" value="1"/>
</dbReference>
<dbReference type="CDD" id="cd17874">
    <property type="entry name" value="FtsY"/>
    <property type="match status" value="1"/>
</dbReference>
<comment type="similarity">
    <text evidence="9">Belongs to the GTP-binding SRP family. FtsY subfamily.</text>
</comment>
<dbReference type="KEGG" id="eva:EIB75_03570"/>
<gene>
    <name evidence="9 11" type="primary">ftsY</name>
    <name evidence="11" type="ORF">EIB74_14170</name>
    <name evidence="12" type="ORF">EIB75_03570</name>
</gene>
<dbReference type="Pfam" id="PF02881">
    <property type="entry name" value="SRP54_N"/>
    <property type="match status" value="1"/>
</dbReference>
<dbReference type="InterPro" id="IPR027417">
    <property type="entry name" value="P-loop_NTPase"/>
</dbReference>
<proteinExistence type="inferred from homology"/>
<evidence type="ECO:0000256" key="2">
    <source>
        <dbReference type="ARBA" id="ARBA00022490"/>
    </source>
</evidence>
<dbReference type="SMART" id="SM00382">
    <property type="entry name" value="AAA"/>
    <property type="match status" value="1"/>
</dbReference>
<evidence type="ECO:0000256" key="1">
    <source>
        <dbReference type="ARBA" id="ARBA00022475"/>
    </source>
</evidence>
<dbReference type="GO" id="GO:0006614">
    <property type="term" value="P:SRP-dependent cotranslational protein targeting to membrane"/>
    <property type="evidence" value="ECO:0007669"/>
    <property type="project" value="InterPro"/>
</dbReference>
<evidence type="ECO:0000313" key="13">
    <source>
        <dbReference type="Proteomes" id="UP000272316"/>
    </source>
</evidence>
<dbReference type="InterPro" id="IPR042101">
    <property type="entry name" value="SRP54_N_sf"/>
</dbReference>
<dbReference type="InterPro" id="IPR036225">
    <property type="entry name" value="SRP/SRP_N"/>
</dbReference>
<dbReference type="OrthoDB" id="9804720at2"/>
<evidence type="ECO:0000256" key="9">
    <source>
        <dbReference type="HAMAP-Rule" id="MF_00920"/>
    </source>
</evidence>
<keyword evidence="3 9" id="KW-0547">Nucleotide-binding</keyword>
<comment type="function">
    <text evidence="9">Involved in targeting and insertion of nascent membrane proteins into the cytoplasmic membrane. Acts as a receptor for the complex formed by the signal recognition particle (SRP) and the ribosome-nascent chain (RNC).</text>
</comment>
<dbReference type="FunFam" id="1.20.120.140:FF:000008">
    <property type="entry name" value="Signal recognition particle receptor FtsY"/>
    <property type="match status" value="1"/>
</dbReference>
<dbReference type="InterPro" id="IPR004390">
    <property type="entry name" value="SR_rcpt_FtsY"/>
</dbReference>
<dbReference type="GO" id="GO:0005886">
    <property type="term" value="C:plasma membrane"/>
    <property type="evidence" value="ECO:0007669"/>
    <property type="project" value="UniProtKB-SubCell"/>
</dbReference>
<evidence type="ECO:0000313" key="14">
    <source>
        <dbReference type="Proteomes" id="UP000281810"/>
    </source>
</evidence>
<dbReference type="SUPFAM" id="SSF47364">
    <property type="entry name" value="Domain of the SRP/SRP receptor G-proteins"/>
    <property type="match status" value="1"/>
</dbReference>
<feature type="binding site" evidence="9">
    <location>
        <begin position="267"/>
        <end position="270"/>
    </location>
    <ligand>
        <name>GTP</name>
        <dbReference type="ChEBI" id="CHEBI:37565"/>
    </ligand>
</feature>
<accession>A0A3G8Y7Y6</accession>
<keyword evidence="2 9" id="KW-0963">Cytoplasm</keyword>
<name>A0A3G8Y7Y6_9FLAO</name>
<feature type="binding site" evidence="9">
    <location>
        <begin position="121"/>
        <end position="128"/>
    </location>
    <ligand>
        <name>GTP</name>
        <dbReference type="ChEBI" id="CHEBI:37565"/>
    </ligand>
</feature>
<keyword evidence="6 9" id="KW-0472">Membrane</keyword>
<dbReference type="Proteomes" id="UP000281810">
    <property type="component" value="Chromosome"/>
</dbReference>
<dbReference type="SMART" id="SM00963">
    <property type="entry name" value="SRP54_N"/>
    <property type="match status" value="1"/>
</dbReference>
<protein>
    <recommendedName>
        <fullName evidence="9">Signal recognition particle receptor FtsY</fullName>
        <shortName evidence="9">SRP receptor</shortName>
        <ecNumber evidence="9">3.6.5.4</ecNumber>
    </recommendedName>
</protein>
<sequence length="318" mass="34806">MSWFKKIFKKEEKDTLDKGLEKSSQGFFDKISRAVVGKNTVDDEVLDDLEDVLIASDVGAETTIKIIKRIEERVAKDKYVNVSELDRILREEISGLLLENPHLHTDNIDTSKKPYVIMVVGVNGVGKTTTIGKLANQFKSQGLKVVLGAADTFRAAAVDQLVIWSERVGVPIVKQGMGSDPASVAFDTVQSAVAQNADVVIIDTAGRLHNKVNLMNELTKIKRVMQKVIPDAPHEVLLVLDGSTGQNAFEQAKQFTAATEVSALAVTKLDGTAKGGVVIGISDQFQVPVKYIGVGEKMEDLQIFNGMEFVDSFFKQRN</sequence>
<feature type="binding site" evidence="9">
    <location>
        <begin position="203"/>
        <end position="207"/>
    </location>
    <ligand>
        <name>GTP</name>
        <dbReference type="ChEBI" id="CHEBI:37565"/>
    </ligand>
</feature>
<evidence type="ECO:0000256" key="4">
    <source>
        <dbReference type="ARBA" id="ARBA00022801"/>
    </source>
</evidence>
<keyword evidence="4 9" id="KW-0378">Hydrolase</keyword>
<comment type="subcellular location">
    <subcellularLocation>
        <location evidence="9">Cell membrane</location>
        <topology evidence="9">Peripheral membrane protein</topology>
        <orientation evidence="9">Cytoplasmic side</orientation>
    </subcellularLocation>
    <subcellularLocation>
        <location evidence="9">Cytoplasm</location>
    </subcellularLocation>
</comment>
<keyword evidence="5 9" id="KW-0342">GTP-binding</keyword>
<dbReference type="GO" id="GO:0005525">
    <property type="term" value="F:GTP binding"/>
    <property type="evidence" value="ECO:0007669"/>
    <property type="project" value="UniProtKB-UniRule"/>
</dbReference>
<dbReference type="Gene3D" id="3.40.50.300">
    <property type="entry name" value="P-loop containing nucleotide triphosphate hydrolases"/>
    <property type="match status" value="1"/>
</dbReference>